<reference evidence="1 2" key="1">
    <citation type="submission" date="2015-01" db="EMBL/GenBank/DDBJ databases">
        <title>Evolution of Trichinella species and genotypes.</title>
        <authorList>
            <person name="Korhonen P.K."/>
            <person name="Edoardo P."/>
            <person name="Giuseppe L.R."/>
            <person name="Gasser R.B."/>
        </authorList>
    </citation>
    <scope>NUCLEOTIDE SEQUENCE [LARGE SCALE GENOMIC DNA]</scope>
    <source>
        <strain evidence="1">ISS1029</strain>
    </source>
</reference>
<dbReference type="Proteomes" id="UP000055024">
    <property type="component" value="Unassembled WGS sequence"/>
</dbReference>
<organism evidence="1 2">
    <name type="scientific">Trichinella zimbabwensis</name>
    <dbReference type="NCBI Taxonomy" id="268475"/>
    <lineage>
        <taxon>Eukaryota</taxon>
        <taxon>Metazoa</taxon>
        <taxon>Ecdysozoa</taxon>
        <taxon>Nematoda</taxon>
        <taxon>Enoplea</taxon>
        <taxon>Dorylaimia</taxon>
        <taxon>Trichinellida</taxon>
        <taxon>Trichinellidae</taxon>
        <taxon>Trichinella</taxon>
    </lineage>
</organism>
<name>A0A0V1GH51_9BILA</name>
<dbReference type="AlphaFoldDB" id="A0A0V1GH51"/>
<proteinExistence type="predicted"/>
<comment type="caution">
    <text evidence="1">The sequence shown here is derived from an EMBL/GenBank/DDBJ whole genome shotgun (WGS) entry which is preliminary data.</text>
</comment>
<accession>A0A0V1GH51</accession>
<sequence length="92" mass="10975">MRYQESSEKRHFSFFLFCKNVESCWLCLIVHEAPGNVRKTAFQFFVKMERLAASASSCMRHRYSCEKRHFSFFVKMWKVVGSALLCMMQRDS</sequence>
<keyword evidence="2" id="KW-1185">Reference proteome</keyword>
<protein>
    <submittedName>
        <fullName evidence="1">Uncharacterized protein</fullName>
    </submittedName>
</protein>
<gene>
    <name evidence="1" type="ORF">T11_4775</name>
</gene>
<evidence type="ECO:0000313" key="1">
    <source>
        <dbReference type="EMBL" id="KRY97478.1"/>
    </source>
</evidence>
<evidence type="ECO:0000313" key="2">
    <source>
        <dbReference type="Proteomes" id="UP000055024"/>
    </source>
</evidence>
<dbReference type="EMBL" id="JYDP01002023">
    <property type="protein sequence ID" value="KRY97478.1"/>
    <property type="molecule type" value="Genomic_DNA"/>
</dbReference>